<dbReference type="RefSeq" id="XP_033402864.1">
    <property type="nucleotide sequence ID" value="XM_033538934.1"/>
</dbReference>
<organism evidence="1 2">
    <name type="scientific">Aplosporella prunicola CBS 121167</name>
    <dbReference type="NCBI Taxonomy" id="1176127"/>
    <lineage>
        <taxon>Eukaryota</taxon>
        <taxon>Fungi</taxon>
        <taxon>Dikarya</taxon>
        <taxon>Ascomycota</taxon>
        <taxon>Pezizomycotina</taxon>
        <taxon>Dothideomycetes</taxon>
        <taxon>Dothideomycetes incertae sedis</taxon>
        <taxon>Botryosphaeriales</taxon>
        <taxon>Aplosporellaceae</taxon>
        <taxon>Aplosporella</taxon>
    </lineage>
</organism>
<protein>
    <submittedName>
        <fullName evidence="1">Uncharacterized protein</fullName>
    </submittedName>
</protein>
<name>A0A6A6BST4_9PEZI</name>
<sequence>MNREGSLRSAFAESRHSSELLESAMSRPVLRLMSPPALNLRRLCACKTCPQRSAPSYYGHLPSRLFHQFAATPLFAANVFAFRQRLHVGIEAGSHLHSGLLIHCTPQRHPPWLLAPTSY</sequence>
<keyword evidence="2" id="KW-1185">Reference proteome</keyword>
<dbReference type="AlphaFoldDB" id="A0A6A6BST4"/>
<dbReference type="GeneID" id="54296430"/>
<reference evidence="1" key="1">
    <citation type="journal article" date="2020" name="Stud. Mycol.">
        <title>101 Dothideomycetes genomes: a test case for predicting lifestyles and emergence of pathogens.</title>
        <authorList>
            <person name="Haridas S."/>
            <person name="Albert R."/>
            <person name="Binder M."/>
            <person name="Bloem J."/>
            <person name="Labutti K."/>
            <person name="Salamov A."/>
            <person name="Andreopoulos B."/>
            <person name="Baker S."/>
            <person name="Barry K."/>
            <person name="Bills G."/>
            <person name="Bluhm B."/>
            <person name="Cannon C."/>
            <person name="Castanera R."/>
            <person name="Culley D."/>
            <person name="Daum C."/>
            <person name="Ezra D."/>
            <person name="Gonzalez J."/>
            <person name="Henrissat B."/>
            <person name="Kuo A."/>
            <person name="Liang C."/>
            <person name="Lipzen A."/>
            <person name="Lutzoni F."/>
            <person name="Magnuson J."/>
            <person name="Mondo S."/>
            <person name="Nolan M."/>
            <person name="Ohm R."/>
            <person name="Pangilinan J."/>
            <person name="Park H.-J."/>
            <person name="Ramirez L."/>
            <person name="Alfaro M."/>
            <person name="Sun H."/>
            <person name="Tritt A."/>
            <person name="Yoshinaga Y."/>
            <person name="Zwiers L.-H."/>
            <person name="Turgeon B."/>
            <person name="Goodwin S."/>
            <person name="Spatafora J."/>
            <person name="Crous P."/>
            <person name="Grigoriev I."/>
        </authorList>
    </citation>
    <scope>NUCLEOTIDE SEQUENCE</scope>
    <source>
        <strain evidence="1">CBS 121167</strain>
    </source>
</reference>
<evidence type="ECO:0000313" key="1">
    <source>
        <dbReference type="EMBL" id="KAF2147156.1"/>
    </source>
</evidence>
<evidence type="ECO:0000313" key="2">
    <source>
        <dbReference type="Proteomes" id="UP000799438"/>
    </source>
</evidence>
<dbReference type="Proteomes" id="UP000799438">
    <property type="component" value="Unassembled WGS sequence"/>
</dbReference>
<accession>A0A6A6BST4</accession>
<proteinExistence type="predicted"/>
<dbReference type="EMBL" id="ML995474">
    <property type="protein sequence ID" value="KAF2147156.1"/>
    <property type="molecule type" value="Genomic_DNA"/>
</dbReference>
<gene>
    <name evidence="1" type="ORF">K452DRAFT_2693</name>
</gene>